<comment type="caution">
    <text evidence="3">The sequence shown here is derived from an EMBL/GenBank/DDBJ whole genome shotgun (WGS) entry which is preliminary data.</text>
</comment>
<feature type="signal peptide" evidence="1">
    <location>
        <begin position="1"/>
        <end position="20"/>
    </location>
</feature>
<evidence type="ECO:0000259" key="2">
    <source>
        <dbReference type="Pfam" id="PF14415"/>
    </source>
</evidence>
<keyword evidence="4" id="KW-1185">Reference proteome</keyword>
<feature type="chain" id="PRO_5032502949" evidence="1">
    <location>
        <begin position="21"/>
        <end position="332"/>
    </location>
</feature>
<dbReference type="Proteomes" id="UP000442714">
    <property type="component" value="Unassembled WGS sequence"/>
</dbReference>
<dbReference type="Gene3D" id="2.60.40.3680">
    <property type="match status" value="2"/>
</dbReference>
<evidence type="ECO:0000313" key="4">
    <source>
        <dbReference type="Proteomes" id="UP000442714"/>
    </source>
</evidence>
<name>A0A844ZZD8_9SPHN</name>
<dbReference type="OrthoDB" id="7299818at2"/>
<accession>A0A844ZZD8</accession>
<feature type="domain" description="DUF4424" evidence="2">
    <location>
        <begin position="20"/>
        <end position="323"/>
    </location>
</feature>
<dbReference type="InterPro" id="IPR025538">
    <property type="entry name" value="DUF4424"/>
</dbReference>
<keyword evidence="1" id="KW-0732">Signal</keyword>
<dbReference type="Pfam" id="PF14415">
    <property type="entry name" value="DUF4424"/>
    <property type="match status" value="1"/>
</dbReference>
<proteinExistence type="predicted"/>
<sequence>MTFLRTLAAALLLLSAPAFANDSEAEWAVGGLVLKSNDQISMDSEDLFISAEEVRVDYIYTNHADRDQDVVIAFPLPALPIADNGYADPYAYPDWDEFGFATTVDGDLVGFDQIDRAVVGARDVTDFVVARGWPIHWYRDESFVDRLNALPPAERDAAHALGLLTTLPDAELVIPAWKGQRYMLRVQTFPAGKSVRVGHRYTPIAGGSVGGMLYPSAREDMPEAMAEYRTRWCIDDSFLSGVDRRLTAHGADETVYYSETWLGYVLSSGANWRGPIKNFRLVVDKGSPDNLVSFCMNGVRKISPTQFEVVKKDFEPTGDLNILITGFHKVDE</sequence>
<dbReference type="RefSeq" id="WP_160604342.1">
    <property type="nucleotide sequence ID" value="NZ_WTYX01000001.1"/>
</dbReference>
<dbReference type="AlphaFoldDB" id="A0A844ZZD8"/>
<evidence type="ECO:0000256" key="1">
    <source>
        <dbReference type="SAM" id="SignalP"/>
    </source>
</evidence>
<reference evidence="3 4" key="1">
    <citation type="submission" date="2019-12" db="EMBL/GenBank/DDBJ databases">
        <title>Genomic-based taxomic classification of the family Erythrobacteraceae.</title>
        <authorList>
            <person name="Xu L."/>
        </authorList>
    </citation>
    <scope>NUCLEOTIDE SEQUENCE [LARGE SCALE GENOMIC DNA]</scope>
    <source>
        <strain evidence="3 4">KCTC 52763</strain>
    </source>
</reference>
<gene>
    <name evidence="3" type="ORF">GRI41_08200</name>
</gene>
<protein>
    <submittedName>
        <fullName evidence="3">DUF4424 domain-containing protein</fullName>
    </submittedName>
</protein>
<organism evidence="3 4">
    <name type="scientific">Pontixanthobacter aquaemixtae</name>
    <dbReference type="NCBI Taxonomy" id="1958940"/>
    <lineage>
        <taxon>Bacteria</taxon>
        <taxon>Pseudomonadati</taxon>
        <taxon>Pseudomonadota</taxon>
        <taxon>Alphaproteobacteria</taxon>
        <taxon>Sphingomonadales</taxon>
        <taxon>Erythrobacteraceae</taxon>
        <taxon>Pontixanthobacter</taxon>
    </lineage>
</organism>
<dbReference type="EMBL" id="WTYX01000001">
    <property type="protein sequence ID" value="MXO90799.1"/>
    <property type="molecule type" value="Genomic_DNA"/>
</dbReference>
<evidence type="ECO:0000313" key="3">
    <source>
        <dbReference type="EMBL" id="MXO90799.1"/>
    </source>
</evidence>